<dbReference type="EMBL" id="FTOV01000001">
    <property type="protein sequence ID" value="SIS58956.1"/>
    <property type="molecule type" value="Genomic_DNA"/>
</dbReference>
<accession>A0A1N7KBI6</accession>
<reference evidence="1" key="3">
    <citation type="submission" date="2023-12" db="EMBL/GenBank/DDBJ databases">
        <title>Complete genome sequences of six duckweed-associated bacterial strains for studying community assembly in synthetic plant microbiome.</title>
        <authorList>
            <person name="Ishizawa H."/>
            <person name="Tada M."/>
            <person name="Tashiro Y."/>
            <person name="Kuroda M."/>
            <person name="Inoue D."/>
            <person name="Dohra H."/>
            <person name="Futamata H."/>
            <person name="Ike M."/>
        </authorList>
    </citation>
    <scope>NUCLEOTIDE SEQUENCE</scope>
    <source>
        <strain evidence="1">DW100</strain>
    </source>
</reference>
<sequence length="34" mass="4026">MKYGNYSRNNADSKATKKIASEMYAEKVKYKMEF</sequence>
<gene>
    <name evidence="1" type="ORF">CRDW_05030</name>
    <name evidence="2" type="ORF">SAMN05421785_101383</name>
</gene>
<keyword evidence="4" id="KW-1185">Reference proteome</keyword>
<dbReference type="Proteomes" id="UP000185781">
    <property type="component" value="Unassembled WGS sequence"/>
</dbReference>
<organism evidence="2 3">
    <name type="scientific">Chryseobacterium gambrini</name>
    <dbReference type="NCBI Taxonomy" id="373672"/>
    <lineage>
        <taxon>Bacteria</taxon>
        <taxon>Pseudomonadati</taxon>
        <taxon>Bacteroidota</taxon>
        <taxon>Flavobacteriia</taxon>
        <taxon>Flavobacteriales</taxon>
        <taxon>Weeksellaceae</taxon>
        <taxon>Chryseobacterium group</taxon>
        <taxon>Chryseobacterium</taxon>
    </lineage>
</organism>
<dbReference type="EMBL" id="AP029022">
    <property type="protein sequence ID" value="BEV03129.1"/>
    <property type="molecule type" value="Genomic_DNA"/>
</dbReference>
<proteinExistence type="predicted"/>
<evidence type="ECO:0000313" key="3">
    <source>
        <dbReference type="Proteomes" id="UP000185781"/>
    </source>
</evidence>
<name>A0A1N7KBI6_9FLAO</name>
<dbReference type="AlphaFoldDB" id="A0A1N7KBI6"/>
<evidence type="ECO:0000313" key="1">
    <source>
        <dbReference type="EMBL" id="BEV03129.1"/>
    </source>
</evidence>
<evidence type="ECO:0000313" key="4">
    <source>
        <dbReference type="Proteomes" id="UP001380186"/>
    </source>
</evidence>
<reference evidence="1 4" key="2">
    <citation type="journal article" date="2020" name="Microbes Environ.">
        <title>Synthetic bacterial community of duckweed: a simple and stable system to study plant-microbe interactions.</title>
        <authorList>
            <person name="Ishizawa H."/>
            <person name="Tada M."/>
            <person name="Kuroda M."/>
            <person name="Inoue D."/>
            <person name="Futamata H."/>
            <person name="Ike M."/>
        </authorList>
    </citation>
    <scope>NUCLEOTIDE SEQUENCE [LARGE SCALE GENOMIC DNA]</scope>
    <source>
        <strain evidence="1 4">DW100</strain>
    </source>
</reference>
<protein>
    <submittedName>
        <fullName evidence="2">Uncharacterized protein</fullName>
    </submittedName>
</protein>
<evidence type="ECO:0000313" key="2">
    <source>
        <dbReference type="EMBL" id="SIS58956.1"/>
    </source>
</evidence>
<dbReference type="Proteomes" id="UP001380186">
    <property type="component" value="Chromosome"/>
</dbReference>
<reference evidence="2 3" key="1">
    <citation type="submission" date="2017-01" db="EMBL/GenBank/DDBJ databases">
        <authorList>
            <person name="Mah S.A."/>
            <person name="Swanson W.J."/>
            <person name="Moy G.W."/>
            <person name="Vacquier V.D."/>
        </authorList>
    </citation>
    <scope>NUCLEOTIDE SEQUENCE [LARGE SCALE GENOMIC DNA]</scope>
    <source>
        <strain evidence="2 3">DSM 18014</strain>
    </source>
</reference>